<dbReference type="AlphaFoldDB" id="A0AAV3ZMS2"/>
<evidence type="ECO:0000313" key="2">
    <source>
        <dbReference type="Proteomes" id="UP000735302"/>
    </source>
</evidence>
<dbReference type="EMBL" id="BLXT01002529">
    <property type="protein sequence ID" value="GFN95752.1"/>
    <property type="molecule type" value="Genomic_DNA"/>
</dbReference>
<protein>
    <submittedName>
        <fullName evidence="1">Uncharacterized protein</fullName>
    </submittedName>
</protein>
<comment type="caution">
    <text evidence="1">The sequence shown here is derived from an EMBL/GenBank/DDBJ whole genome shotgun (WGS) entry which is preliminary data.</text>
</comment>
<organism evidence="1 2">
    <name type="scientific">Plakobranchus ocellatus</name>
    <dbReference type="NCBI Taxonomy" id="259542"/>
    <lineage>
        <taxon>Eukaryota</taxon>
        <taxon>Metazoa</taxon>
        <taxon>Spiralia</taxon>
        <taxon>Lophotrochozoa</taxon>
        <taxon>Mollusca</taxon>
        <taxon>Gastropoda</taxon>
        <taxon>Heterobranchia</taxon>
        <taxon>Euthyneura</taxon>
        <taxon>Panpulmonata</taxon>
        <taxon>Sacoglossa</taxon>
        <taxon>Placobranchoidea</taxon>
        <taxon>Plakobranchidae</taxon>
        <taxon>Plakobranchus</taxon>
    </lineage>
</organism>
<name>A0AAV3ZMS2_9GAST</name>
<sequence length="310" mass="34489">MFCSFGLLHPSGISVIWKRKTRPVPDQGLLLEPVKAKSQPVDHLSVKIDPSNLRSSELALSLIVLITTVLPELATLVTGYRGSLQGRLTWPSFHPGYLGLYLEDFLGLPVSQGIRECPLGDGWSIVIRRADLPLHIPHPFFPSNHRTPPSFPHSVSVALPNQSSLMASQFASDIWIMTVLGNHIRRTVPTLPLSTFCPDDVTYHGIDLSSLWSLRADRGEREVLEIPAALCQLEPATWWPSWKRAGFAVRKCRCCLYFPLLRYLLSDSGVQPVKSFEVGSDVVREQVLSDCSQVRGLVRTWDSQACVASI</sequence>
<proteinExistence type="predicted"/>
<accession>A0AAV3ZMS2</accession>
<evidence type="ECO:0000313" key="1">
    <source>
        <dbReference type="EMBL" id="GFN95752.1"/>
    </source>
</evidence>
<gene>
    <name evidence="1" type="ORF">PoB_002225800</name>
</gene>
<reference evidence="1 2" key="1">
    <citation type="journal article" date="2021" name="Elife">
        <title>Chloroplast acquisition without the gene transfer in kleptoplastic sea slugs, Plakobranchus ocellatus.</title>
        <authorList>
            <person name="Maeda T."/>
            <person name="Takahashi S."/>
            <person name="Yoshida T."/>
            <person name="Shimamura S."/>
            <person name="Takaki Y."/>
            <person name="Nagai Y."/>
            <person name="Toyoda A."/>
            <person name="Suzuki Y."/>
            <person name="Arimoto A."/>
            <person name="Ishii H."/>
            <person name="Satoh N."/>
            <person name="Nishiyama T."/>
            <person name="Hasebe M."/>
            <person name="Maruyama T."/>
            <person name="Minagawa J."/>
            <person name="Obokata J."/>
            <person name="Shigenobu S."/>
        </authorList>
    </citation>
    <scope>NUCLEOTIDE SEQUENCE [LARGE SCALE GENOMIC DNA]</scope>
</reference>
<keyword evidence="2" id="KW-1185">Reference proteome</keyword>
<dbReference type="Proteomes" id="UP000735302">
    <property type="component" value="Unassembled WGS sequence"/>
</dbReference>